<keyword evidence="4 6" id="KW-0472">Membrane</keyword>
<comment type="similarity">
    <text evidence="6">Belongs to the ABC-2 integral membrane protein family.</text>
</comment>
<evidence type="ECO:0000313" key="9">
    <source>
        <dbReference type="Proteomes" id="UP000634780"/>
    </source>
</evidence>
<sequence>MSTSAYAVRDSMTMLRRNLKHMYRYPTITLSVAAMPVVMLLLFVYVFGGAIGNGLGLPGASNDRGEYTNFVVPGIILMAVTSGGVTTAVSVCTDMTEGIINRFRTMAISRASVLVGHVVGSVIQTMISLVFVLGLAFVVGFRPDASPIEWLAAIGLLVLLAFAVTWLSAAMGMGAKTIETASNAPTPLTFLPFLGSAVVTPDSMPVGLRWFAEYQPFTPINETLRGLMLGTEIGNDGLKAIAWCLGLIVVGYLWARAVFNRETTR</sequence>
<keyword evidence="3 6" id="KW-1133">Transmembrane helix</keyword>
<dbReference type="InterPro" id="IPR013525">
    <property type="entry name" value="ABC2_TM"/>
</dbReference>
<reference evidence="8 9" key="1">
    <citation type="submission" date="2020-12" db="EMBL/GenBank/DDBJ databases">
        <title>Streptomyces typhae sp. nov., a novel endophytic actinomycete isolated from the root of cattail pollen (Typha angustifolia L.).</title>
        <authorList>
            <person name="Peng C."/>
            <person name="Liu C."/>
        </authorList>
    </citation>
    <scope>NUCLEOTIDE SEQUENCE [LARGE SCALE GENOMIC DNA]</scope>
    <source>
        <strain evidence="8 9">JCM 4753</strain>
    </source>
</reference>
<evidence type="ECO:0000259" key="7">
    <source>
        <dbReference type="PROSITE" id="PS51012"/>
    </source>
</evidence>
<feature type="transmembrane region" description="Helical" evidence="6">
    <location>
        <begin position="67"/>
        <end position="92"/>
    </location>
</feature>
<dbReference type="PANTHER" id="PTHR43229:SF2">
    <property type="entry name" value="NODULATION PROTEIN J"/>
    <property type="match status" value="1"/>
</dbReference>
<dbReference type="InterPro" id="IPR051784">
    <property type="entry name" value="Nod_factor_ABC_transporter"/>
</dbReference>
<feature type="transmembrane region" description="Helical" evidence="6">
    <location>
        <begin position="150"/>
        <end position="169"/>
    </location>
</feature>
<feature type="domain" description="ABC transmembrane type-2" evidence="7">
    <location>
        <begin position="27"/>
        <end position="262"/>
    </location>
</feature>
<evidence type="ECO:0000256" key="5">
    <source>
        <dbReference type="ARBA" id="ARBA00023251"/>
    </source>
</evidence>
<evidence type="ECO:0000256" key="6">
    <source>
        <dbReference type="RuleBase" id="RU361157"/>
    </source>
</evidence>
<feature type="transmembrane region" description="Helical" evidence="6">
    <location>
        <begin position="240"/>
        <end position="259"/>
    </location>
</feature>
<evidence type="ECO:0000256" key="4">
    <source>
        <dbReference type="ARBA" id="ARBA00023136"/>
    </source>
</evidence>
<feature type="transmembrane region" description="Helical" evidence="6">
    <location>
        <begin position="113"/>
        <end position="138"/>
    </location>
</feature>
<dbReference type="PIRSF" id="PIRSF006648">
    <property type="entry name" value="DrrB"/>
    <property type="match status" value="1"/>
</dbReference>
<dbReference type="RefSeq" id="WP_190113443.1">
    <property type="nucleotide sequence ID" value="NZ_BMVR01000001.1"/>
</dbReference>
<feature type="transmembrane region" description="Helical" evidence="6">
    <location>
        <begin position="22"/>
        <end position="47"/>
    </location>
</feature>
<dbReference type="InterPro" id="IPR000412">
    <property type="entry name" value="ABC_2_transport"/>
</dbReference>
<evidence type="ECO:0000313" key="8">
    <source>
        <dbReference type="EMBL" id="MBJ3813173.1"/>
    </source>
</evidence>
<accession>A0ABS0XIZ9</accession>
<dbReference type="Proteomes" id="UP000634780">
    <property type="component" value="Unassembled WGS sequence"/>
</dbReference>
<keyword evidence="6" id="KW-1003">Cell membrane</keyword>
<dbReference type="EMBL" id="JAEKOZ010000053">
    <property type="protein sequence ID" value="MBJ3813173.1"/>
    <property type="molecule type" value="Genomic_DNA"/>
</dbReference>
<dbReference type="InterPro" id="IPR047817">
    <property type="entry name" value="ABC2_TM_bact-type"/>
</dbReference>
<comment type="caution">
    <text evidence="8">The sequence shown here is derived from an EMBL/GenBank/DDBJ whole genome shotgun (WGS) entry which is preliminary data.</text>
</comment>
<keyword evidence="5" id="KW-0046">Antibiotic resistance</keyword>
<comment type="caution">
    <text evidence="6">Lacks conserved residue(s) required for the propagation of feature annotation.</text>
</comment>
<gene>
    <name evidence="8" type="ORF">JGB26_40010</name>
</gene>
<dbReference type="PROSITE" id="PS51012">
    <property type="entry name" value="ABC_TM2"/>
    <property type="match status" value="1"/>
</dbReference>
<evidence type="ECO:0000256" key="2">
    <source>
        <dbReference type="ARBA" id="ARBA00022692"/>
    </source>
</evidence>
<protein>
    <recommendedName>
        <fullName evidence="6">Transport permease protein</fullName>
    </recommendedName>
</protein>
<keyword evidence="2 6" id="KW-0812">Transmembrane</keyword>
<organism evidence="8 9">
    <name type="scientific">Streptomyces flavofungini</name>
    <dbReference type="NCBI Taxonomy" id="68200"/>
    <lineage>
        <taxon>Bacteria</taxon>
        <taxon>Bacillati</taxon>
        <taxon>Actinomycetota</taxon>
        <taxon>Actinomycetes</taxon>
        <taxon>Kitasatosporales</taxon>
        <taxon>Streptomycetaceae</taxon>
        <taxon>Streptomyces</taxon>
    </lineage>
</organism>
<keyword evidence="9" id="KW-1185">Reference proteome</keyword>
<comment type="subcellular location">
    <subcellularLocation>
        <location evidence="6">Cell membrane</location>
        <topology evidence="6">Multi-pass membrane protein</topology>
    </subcellularLocation>
    <subcellularLocation>
        <location evidence="1">Membrane</location>
        <topology evidence="1">Multi-pass membrane protein</topology>
    </subcellularLocation>
</comment>
<proteinExistence type="inferred from homology"/>
<name>A0ABS0XIZ9_9ACTN</name>
<dbReference type="Pfam" id="PF01061">
    <property type="entry name" value="ABC2_membrane"/>
    <property type="match status" value="1"/>
</dbReference>
<dbReference type="PANTHER" id="PTHR43229">
    <property type="entry name" value="NODULATION PROTEIN J"/>
    <property type="match status" value="1"/>
</dbReference>
<evidence type="ECO:0000256" key="1">
    <source>
        <dbReference type="ARBA" id="ARBA00004141"/>
    </source>
</evidence>
<evidence type="ECO:0000256" key="3">
    <source>
        <dbReference type="ARBA" id="ARBA00022989"/>
    </source>
</evidence>
<keyword evidence="6" id="KW-0813">Transport</keyword>